<dbReference type="PANTHER" id="PTHR21666">
    <property type="entry name" value="PEPTIDASE-RELATED"/>
    <property type="match status" value="1"/>
</dbReference>
<accession>A0A3N2C2F0</accession>
<comment type="caution">
    <text evidence="2">The sequence shown here is derived from an EMBL/GenBank/DDBJ whole genome shotgun (WGS) entry which is preliminary data.</text>
</comment>
<evidence type="ECO:0000313" key="2">
    <source>
        <dbReference type="EMBL" id="ROR81686.1"/>
    </source>
</evidence>
<evidence type="ECO:0000259" key="1">
    <source>
        <dbReference type="Pfam" id="PF01551"/>
    </source>
</evidence>
<proteinExistence type="predicted"/>
<evidence type="ECO:0000313" key="3">
    <source>
        <dbReference type="Proteomes" id="UP000266915"/>
    </source>
</evidence>
<dbReference type="Proteomes" id="UP000266915">
    <property type="component" value="Unassembled WGS sequence"/>
</dbReference>
<gene>
    <name evidence="2" type="ORF">EDD42_1757</name>
</gene>
<dbReference type="InterPro" id="IPR050570">
    <property type="entry name" value="Cell_wall_metabolism_enzyme"/>
</dbReference>
<dbReference type="Pfam" id="PF01551">
    <property type="entry name" value="Peptidase_M23"/>
    <property type="match status" value="1"/>
</dbReference>
<dbReference type="InterPro" id="IPR016047">
    <property type="entry name" value="M23ase_b-sheet_dom"/>
</dbReference>
<protein>
    <submittedName>
        <fullName evidence="2">Peptidase M23-like protein</fullName>
    </submittedName>
</protein>
<feature type="domain" description="M23ase beta-sheet core" evidence="1">
    <location>
        <begin position="106"/>
        <end position="207"/>
    </location>
</feature>
<reference evidence="2 3" key="1">
    <citation type="submission" date="2018-11" db="EMBL/GenBank/DDBJ databases">
        <title>Sequencing the genomes of 1000 actinobacteria strains.</title>
        <authorList>
            <person name="Klenk H.-P."/>
        </authorList>
    </citation>
    <scope>NUCLEOTIDE SEQUENCE [LARGE SCALE GENOMIC DNA]</scope>
    <source>
        <strain evidence="2 3">DSM 14012</strain>
    </source>
</reference>
<keyword evidence="3" id="KW-1185">Reference proteome</keyword>
<name>A0A3N2C2F0_9MICO</name>
<dbReference type="GO" id="GO:0004222">
    <property type="term" value="F:metalloendopeptidase activity"/>
    <property type="evidence" value="ECO:0007669"/>
    <property type="project" value="TreeGrafter"/>
</dbReference>
<dbReference type="PANTHER" id="PTHR21666:SF270">
    <property type="entry name" value="MUREIN HYDROLASE ACTIVATOR ENVC"/>
    <property type="match status" value="1"/>
</dbReference>
<dbReference type="InterPro" id="IPR011055">
    <property type="entry name" value="Dup_hybrid_motif"/>
</dbReference>
<dbReference type="Gene3D" id="2.70.70.10">
    <property type="entry name" value="Glucose Permease (Domain IIA)"/>
    <property type="match status" value="1"/>
</dbReference>
<dbReference type="EMBL" id="RKHL01000001">
    <property type="protein sequence ID" value="ROR81686.1"/>
    <property type="molecule type" value="Genomic_DNA"/>
</dbReference>
<dbReference type="AlphaFoldDB" id="A0A3N2C2F0"/>
<dbReference type="CDD" id="cd12797">
    <property type="entry name" value="M23_peptidase"/>
    <property type="match status" value="1"/>
</dbReference>
<dbReference type="SUPFAM" id="SSF51261">
    <property type="entry name" value="Duplicated hybrid motif"/>
    <property type="match status" value="1"/>
</dbReference>
<organism evidence="2 3">
    <name type="scientific">Plantibacter flavus</name>
    <dbReference type="NCBI Taxonomy" id="150123"/>
    <lineage>
        <taxon>Bacteria</taxon>
        <taxon>Bacillati</taxon>
        <taxon>Actinomycetota</taxon>
        <taxon>Actinomycetes</taxon>
        <taxon>Micrococcales</taxon>
        <taxon>Microbacteriaceae</taxon>
        <taxon>Plantibacter</taxon>
    </lineage>
</organism>
<sequence>MVVATSIPAAALFPDVHAVSPSASGERESQSLEVTAGGFEIVARDGYSATSIEEIERRNAAAAPARTAATFINNPASPIQWPFVTGVPLSDDFGPRAAPCSGCSTFHKGLDLIPGEGTQVQAIADGVVRETGSSDTGLGVYAMIDHVVDGQRYTSVYAHMQFGSLQLEAGRPVTVGQAVGTVGDTGQSTGPHLHLELLRNGSDPIDPFAWLQANVQL</sequence>